<accession>A0A4R8GSD4</accession>
<sequence>MYKNKKTKTDKKIKLYGSRMIKKKNTDLFGESKTVKDITKLKKLDKKLQTKTKNDNKEN</sequence>
<dbReference type="Proteomes" id="UP000295832">
    <property type="component" value="Unassembled WGS sequence"/>
</dbReference>
<evidence type="ECO:0000313" key="1">
    <source>
        <dbReference type="EMBL" id="TDX48832.1"/>
    </source>
</evidence>
<evidence type="ECO:0000313" key="2">
    <source>
        <dbReference type="Proteomes" id="UP000295832"/>
    </source>
</evidence>
<keyword evidence="2" id="KW-1185">Reference proteome</keyword>
<comment type="caution">
    <text evidence="1">The sequence shown here is derived from an EMBL/GenBank/DDBJ whole genome shotgun (WGS) entry which is preliminary data.</text>
</comment>
<dbReference type="EMBL" id="SOEG01000025">
    <property type="protein sequence ID" value="TDX48832.1"/>
    <property type="molecule type" value="Genomic_DNA"/>
</dbReference>
<gene>
    <name evidence="1" type="ORF">C7959_12511</name>
</gene>
<dbReference type="RefSeq" id="WP_134117844.1">
    <property type="nucleotide sequence ID" value="NZ_SOEG01000025.1"/>
</dbReference>
<protein>
    <submittedName>
        <fullName evidence="1">Uncharacterized protein</fullName>
    </submittedName>
</protein>
<organism evidence="1 2">
    <name type="scientific">Orenia marismortui</name>
    <dbReference type="NCBI Taxonomy" id="46469"/>
    <lineage>
        <taxon>Bacteria</taxon>
        <taxon>Bacillati</taxon>
        <taxon>Bacillota</taxon>
        <taxon>Clostridia</taxon>
        <taxon>Halanaerobiales</taxon>
        <taxon>Halobacteroidaceae</taxon>
        <taxon>Orenia</taxon>
    </lineage>
</organism>
<dbReference type="AlphaFoldDB" id="A0A4R8GSD4"/>
<name>A0A4R8GSD4_9FIRM</name>
<proteinExistence type="predicted"/>
<reference evidence="1 2" key="1">
    <citation type="submission" date="2019-03" db="EMBL/GenBank/DDBJ databases">
        <title>Subsurface microbial communities from deep shales in Ohio and West Virginia, USA.</title>
        <authorList>
            <person name="Wrighton K."/>
        </authorList>
    </citation>
    <scope>NUCLEOTIDE SEQUENCE [LARGE SCALE GENOMIC DNA]</scope>
    <source>
        <strain evidence="1 2">MSL 6dP</strain>
    </source>
</reference>